<keyword evidence="1" id="KW-0479">Metal-binding</keyword>
<gene>
    <name evidence="3" type="ORF">SEV965_LOCUS39078</name>
</gene>
<dbReference type="PANTHER" id="PTHR12166">
    <property type="entry name" value="CALCIUM-DEPENDENT SECRETION ACTIVATOR"/>
    <property type="match status" value="1"/>
</dbReference>
<dbReference type="PANTHER" id="PTHR12166:SF8">
    <property type="entry name" value="CALCIUM-DEPENDENT SECRETION ACTIVATOR"/>
    <property type="match status" value="1"/>
</dbReference>
<dbReference type="SUPFAM" id="SSF50729">
    <property type="entry name" value="PH domain-like"/>
    <property type="match status" value="1"/>
</dbReference>
<dbReference type="InterPro" id="IPR011993">
    <property type="entry name" value="PH-like_dom_sf"/>
</dbReference>
<dbReference type="GO" id="GO:1990504">
    <property type="term" value="P:dense core granule exocytosis"/>
    <property type="evidence" value="ECO:0007669"/>
    <property type="project" value="InterPro"/>
</dbReference>
<evidence type="ECO:0000313" key="4">
    <source>
        <dbReference type="Proteomes" id="UP000663889"/>
    </source>
</evidence>
<dbReference type="AlphaFoldDB" id="A0A815XML1"/>
<sequence length="130" mass="15415">MEVEGGEKYRTEHAEAGKPVWESLAEFSTNQILPIIKIQLFMENPGLLSLDDNKLGKLSLQIDPTFNKTNWWIDMIKSKYTSNEQLKVKLDVRMEKPQNLKMCGWCYAREKNVWKTWKRRYYALVQKNDN</sequence>
<evidence type="ECO:0000259" key="2">
    <source>
        <dbReference type="Pfam" id="PF25341"/>
    </source>
</evidence>
<dbReference type="InterPro" id="IPR033227">
    <property type="entry name" value="CAPS"/>
</dbReference>
<dbReference type="EMBL" id="CAJNOU010011861">
    <property type="protein sequence ID" value="CAF1559441.1"/>
    <property type="molecule type" value="Genomic_DNA"/>
</dbReference>
<protein>
    <recommendedName>
        <fullName evidence="2">CAPS C2 domain-containing protein</fullName>
    </recommendedName>
</protein>
<dbReference type="Gene3D" id="2.30.29.30">
    <property type="entry name" value="Pleckstrin-homology domain (PH domain)/Phosphotyrosine-binding domain (PTB)"/>
    <property type="match status" value="1"/>
</dbReference>
<dbReference type="InterPro" id="IPR057457">
    <property type="entry name" value="CAPS_C2"/>
</dbReference>
<comment type="caution">
    <text evidence="3">The sequence shown here is derived from an EMBL/GenBank/DDBJ whole genome shotgun (WGS) entry which is preliminary data.</text>
</comment>
<dbReference type="Pfam" id="PF25341">
    <property type="entry name" value="C2_CAPS"/>
    <property type="match status" value="1"/>
</dbReference>
<organism evidence="3 4">
    <name type="scientific">Rotaria sordida</name>
    <dbReference type="NCBI Taxonomy" id="392033"/>
    <lineage>
        <taxon>Eukaryota</taxon>
        <taxon>Metazoa</taxon>
        <taxon>Spiralia</taxon>
        <taxon>Gnathifera</taxon>
        <taxon>Rotifera</taxon>
        <taxon>Eurotatoria</taxon>
        <taxon>Bdelloidea</taxon>
        <taxon>Philodinida</taxon>
        <taxon>Philodinidae</taxon>
        <taxon>Rotaria</taxon>
    </lineage>
</organism>
<accession>A0A815XML1</accession>
<dbReference type="InterPro" id="IPR035892">
    <property type="entry name" value="C2_domain_sf"/>
</dbReference>
<proteinExistence type="predicted"/>
<evidence type="ECO:0000313" key="3">
    <source>
        <dbReference type="EMBL" id="CAF1559441.1"/>
    </source>
</evidence>
<dbReference type="Proteomes" id="UP000663889">
    <property type="component" value="Unassembled WGS sequence"/>
</dbReference>
<evidence type="ECO:0000256" key="1">
    <source>
        <dbReference type="ARBA" id="ARBA00022723"/>
    </source>
</evidence>
<feature type="domain" description="CAPS C2" evidence="2">
    <location>
        <begin position="1"/>
        <end position="96"/>
    </location>
</feature>
<dbReference type="SUPFAM" id="SSF49562">
    <property type="entry name" value="C2 domain (Calcium/lipid-binding domain, CaLB)"/>
    <property type="match status" value="1"/>
</dbReference>
<reference evidence="3" key="1">
    <citation type="submission" date="2021-02" db="EMBL/GenBank/DDBJ databases">
        <authorList>
            <person name="Nowell W R."/>
        </authorList>
    </citation>
    <scope>NUCLEOTIDE SEQUENCE</scope>
</reference>
<dbReference type="GO" id="GO:0098793">
    <property type="term" value="C:presynapse"/>
    <property type="evidence" value="ECO:0007669"/>
    <property type="project" value="GOC"/>
</dbReference>
<name>A0A815XML1_9BILA</name>
<dbReference type="GO" id="GO:0016079">
    <property type="term" value="P:synaptic vesicle exocytosis"/>
    <property type="evidence" value="ECO:0007669"/>
    <property type="project" value="InterPro"/>
</dbReference>
<dbReference type="GO" id="GO:0046872">
    <property type="term" value="F:metal ion binding"/>
    <property type="evidence" value="ECO:0007669"/>
    <property type="project" value="UniProtKB-KW"/>
</dbReference>